<sequence length="390" mass="44021">MLSVLEQRSWARLVSAALSSSSRPADPFTAYWSCVMHFAVREYMGLRRNRRPRREHKGFVRRALQPNGAAQQSGVGEYLAIARDSSVSDYLVTHREARTGARRPAALLTRRRDLLSRFRRQTEFYCCLREDEIPFGIGRQWLATLGTYCQGASNALTDGRGGRECRNTNNYESYLLEYWTGAHFGSMSSESCVQVLKEKLSEFDLSLDKDIVGITTDGASVMKKTVQSNPEEEFEDPELNTNRSAEEKEVLGDNPDNYDEDLSLRAIAAQNYTSLQEELEETLRASKTESPFKPVSTSLDRCKEPDSFKRINQGRRNKTAAAMFSAGNNLTSSSSGIVFLPYWVSVHRRTLRSPLFLPFALTHFGLLLTNLVVINMMATYGSDGWTCHVD</sequence>
<dbReference type="EMBL" id="BGZK01002116">
    <property type="protein sequence ID" value="GBP90834.1"/>
    <property type="molecule type" value="Genomic_DNA"/>
</dbReference>
<dbReference type="AlphaFoldDB" id="A0A4C1ZUQ3"/>
<reference evidence="3 4" key="1">
    <citation type="journal article" date="2019" name="Commun. Biol.">
        <title>The bagworm genome reveals a unique fibroin gene that provides high tensile strength.</title>
        <authorList>
            <person name="Kono N."/>
            <person name="Nakamura H."/>
            <person name="Ohtoshi R."/>
            <person name="Tomita M."/>
            <person name="Numata K."/>
            <person name="Arakawa K."/>
        </authorList>
    </citation>
    <scope>NUCLEOTIDE SEQUENCE [LARGE SCALE GENOMIC DNA]</scope>
</reference>
<organism evidence="3 4">
    <name type="scientific">Eumeta variegata</name>
    <name type="common">Bagworm moth</name>
    <name type="synonym">Eumeta japonica</name>
    <dbReference type="NCBI Taxonomy" id="151549"/>
    <lineage>
        <taxon>Eukaryota</taxon>
        <taxon>Metazoa</taxon>
        <taxon>Ecdysozoa</taxon>
        <taxon>Arthropoda</taxon>
        <taxon>Hexapoda</taxon>
        <taxon>Insecta</taxon>
        <taxon>Pterygota</taxon>
        <taxon>Neoptera</taxon>
        <taxon>Endopterygota</taxon>
        <taxon>Lepidoptera</taxon>
        <taxon>Glossata</taxon>
        <taxon>Ditrysia</taxon>
        <taxon>Tineoidea</taxon>
        <taxon>Psychidae</taxon>
        <taxon>Oiketicinae</taxon>
        <taxon>Eumeta</taxon>
    </lineage>
</organism>
<feature type="transmembrane region" description="Helical" evidence="2">
    <location>
        <begin position="319"/>
        <end position="343"/>
    </location>
</feature>
<name>A0A4C1ZUQ3_EUMVA</name>
<dbReference type="Proteomes" id="UP000299102">
    <property type="component" value="Unassembled WGS sequence"/>
</dbReference>
<evidence type="ECO:0000313" key="4">
    <source>
        <dbReference type="Proteomes" id="UP000299102"/>
    </source>
</evidence>
<accession>A0A4C1ZUQ3</accession>
<feature type="region of interest" description="Disordered" evidence="1">
    <location>
        <begin position="225"/>
        <end position="256"/>
    </location>
</feature>
<gene>
    <name evidence="3" type="ORF">EVAR_55335_1</name>
</gene>
<evidence type="ECO:0000313" key="3">
    <source>
        <dbReference type="EMBL" id="GBP90834.1"/>
    </source>
</evidence>
<keyword evidence="2" id="KW-0472">Membrane</keyword>
<evidence type="ECO:0000256" key="2">
    <source>
        <dbReference type="SAM" id="Phobius"/>
    </source>
</evidence>
<proteinExistence type="predicted"/>
<comment type="caution">
    <text evidence="3">The sequence shown here is derived from an EMBL/GenBank/DDBJ whole genome shotgun (WGS) entry which is preliminary data.</text>
</comment>
<keyword evidence="2" id="KW-1133">Transmembrane helix</keyword>
<keyword evidence="2" id="KW-0812">Transmembrane</keyword>
<evidence type="ECO:0000256" key="1">
    <source>
        <dbReference type="SAM" id="MobiDB-lite"/>
    </source>
</evidence>
<dbReference type="OrthoDB" id="6932032at2759"/>
<feature type="transmembrane region" description="Helical" evidence="2">
    <location>
        <begin position="355"/>
        <end position="374"/>
    </location>
</feature>
<keyword evidence="4" id="KW-1185">Reference proteome</keyword>
<protein>
    <submittedName>
        <fullName evidence="3">Uncharacterized protein</fullName>
    </submittedName>
</protein>